<dbReference type="Gene3D" id="1.10.10.10">
    <property type="entry name" value="Winged helix-like DNA-binding domain superfamily/Winged helix DNA-binding domain"/>
    <property type="match status" value="1"/>
</dbReference>
<proteinExistence type="predicted"/>
<evidence type="ECO:0000313" key="6">
    <source>
        <dbReference type="Proteomes" id="UP000334019"/>
    </source>
</evidence>
<dbReference type="InterPro" id="IPR036388">
    <property type="entry name" value="WH-like_DNA-bd_sf"/>
</dbReference>
<evidence type="ECO:0000313" key="5">
    <source>
        <dbReference type="EMBL" id="QGG94229.1"/>
    </source>
</evidence>
<dbReference type="Pfam" id="PF01022">
    <property type="entry name" value="HTH_5"/>
    <property type="match status" value="1"/>
</dbReference>
<dbReference type="GO" id="GO:0003700">
    <property type="term" value="F:DNA-binding transcription factor activity"/>
    <property type="evidence" value="ECO:0007669"/>
    <property type="project" value="InterPro"/>
</dbReference>
<dbReference type="InterPro" id="IPR011991">
    <property type="entry name" value="ArsR-like_HTH"/>
</dbReference>
<evidence type="ECO:0000256" key="2">
    <source>
        <dbReference type="ARBA" id="ARBA00023125"/>
    </source>
</evidence>
<dbReference type="PANTHER" id="PTHR43132">
    <property type="entry name" value="ARSENICAL RESISTANCE OPERON REPRESSOR ARSR-RELATED"/>
    <property type="match status" value="1"/>
</dbReference>
<dbReference type="SMART" id="SM00418">
    <property type="entry name" value="HTH_ARSR"/>
    <property type="match status" value="1"/>
</dbReference>
<reference evidence="5 6" key="1">
    <citation type="submission" date="2019-11" db="EMBL/GenBank/DDBJ databases">
        <authorList>
            <person name="He Y."/>
        </authorList>
    </citation>
    <scope>NUCLEOTIDE SEQUENCE [LARGE SCALE GENOMIC DNA]</scope>
    <source>
        <strain evidence="5 6">SCSIO 58843</strain>
    </source>
</reference>
<dbReference type="PROSITE" id="PS50987">
    <property type="entry name" value="HTH_ARSR_2"/>
    <property type="match status" value="1"/>
</dbReference>
<dbReference type="PANTHER" id="PTHR43132:SF2">
    <property type="entry name" value="ARSENICAL RESISTANCE OPERON REPRESSOR ARSR-RELATED"/>
    <property type="match status" value="1"/>
</dbReference>
<dbReference type="PRINTS" id="PR00778">
    <property type="entry name" value="HTHARSR"/>
</dbReference>
<dbReference type="CDD" id="cd00090">
    <property type="entry name" value="HTH_ARSR"/>
    <property type="match status" value="1"/>
</dbReference>
<dbReference type="InterPro" id="IPR001845">
    <property type="entry name" value="HTH_ArsR_DNA-bd_dom"/>
</dbReference>
<dbReference type="InterPro" id="IPR036390">
    <property type="entry name" value="WH_DNA-bd_sf"/>
</dbReference>
<evidence type="ECO:0000256" key="1">
    <source>
        <dbReference type="ARBA" id="ARBA00023015"/>
    </source>
</evidence>
<feature type="domain" description="HTH arsR-type" evidence="4">
    <location>
        <begin position="8"/>
        <end position="102"/>
    </location>
</feature>
<dbReference type="Proteomes" id="UP000334019">
    <property type="component" value="Chromosome"/>
</dbReference>
<gene>
    <name evidence="5" type="ORF">GH723_03440</name>
</gene>
<accession>A0A5Q2RBI2</accession>
<dbReference type="SUPFAM" id="SSF46785">
    <property type="entry name" value="Winged helix' DNA-binding domain"/>
    <property type="match status" value="1"/>
</dbReference>
<evidence type="ECO:0000259" key="4">
    <source>
        <dbReference type="PROSITE" id="PS50987"/>
    </source>
</evidence>
<evidence type="ECO:0000256" key="3">
    <source>
        <dbReference type="ARBA" id="ARBA00023163"/>
    </source>
</evidence>
<sequence>MPSSGPSDARPLSEVKAELFKAMGHPARIRALEVLAEGERSVSELQPLVGIESSHLSQQLGVLRRAGLVTTRREGSNVVYALKDPLVGDLLAVAKRFLLASLTETRDLLADLHAEVEPR</sequence>
<keyword evidence="3" id="KW-0804">Transcription</keyword>
<dbReference type="AlphaFoldDB" id="A0A5Q2RBI2"/>
<keyword evidence="1" id="KW-0805">Transcription regulation</keyword>
<keyword evidence="6" id="KW-1185">Reference proteome</keyword>
<organism evidence="5 6">
    <name type="scientific">Actinomarinicola tropica</name>
    <dbReference type="NCBI Taxonomy" id="2789776"/>
    <lineage>
        <taxon>Bacteria</taxon>
        <taxon>Bacillati</taxon>
        <taxon>Actinomycetota</taxon>
        <taxon>Acidimicrobiia</taxon>
        <taxon>Acidimicrobiales</taxon>
        <taxon>Iamiaceae</taxon>
        <taxon>Actinomarinicola</taxon>
    </lineage>
</organism>
<dbReference type="RefSeq" id="WP_153758335.1">
    <property type="nucleotide sequence ID" value="NZ_CP045851.1"/>
</dbReference>
<keyword evidence="2" id="KW-0238">DNA-binding</keyword>
<dbReference type="EMBL" id="CP045851">
    <property type="protein sequence ID" value="QGG94229.1"/>
    <property type="molecule type" value="Genomic_DNA"/>
</dbReference>
<name>A0A5Q2RBI2_9ACTN</name>
<dbReference type="GO" id="GO:0003677">
    <property type="term" value="F:DNA binding"/>
    <property type="evidence" value="ECO:0007669"/>
    <property type="project" value="UniProtKB-KW"/>
</dbReference>
<dbReference type="InterPro" id="IPR051011">
    <property type="entry name" value="Metal_resp_trans_reg"/>
</dbReference>
<dbReference type="NCBIfam" id="NF033788">
    <property type="entry name" value="HTH_metalloreg"/>
    <property type="match status" value="1"/>
</dbReference>
<protein>
    <submittedName>
        <fullName evidence="5">Metalloregulator ArsR/SmtB family transcription factor</fullName>
    </submittedName>
</protein>
<dbReference type="KEGG" id="atq:GH723_03440"/>